<gene>
    <name evidence="1" type="ORF">MNBD_GAMMA15-1171</name>
</gene>
<dbReference type="EMBL" id="UOFN01000041">
    <property type="protein sequence ID" value="VAW74861.1"/>
    <property type="molecule type" value="Genomic_DNA"/>
</dbReference>
<sequence>MSESKRVWLLSDGQPGHDSRSQGIVRSLREIMPLDVHTIRLDMRMGLARNALRFLLNHTAKPRSLKSLKLFYQVDSLPAGDCDLLISAGGKTSFANAWIAAAIGAPNVFAGTLRRLQARHFSVVMTLEPVPGADNNLVVPLLPTTIEPQRVTEQGEQLLKQLGGTAQRYWLMLLGGKGAGYWYRQRDWMRIARSMNALASKHDIRWLLVTSRRTGSQGERMLKRYIDADSLAQACWSQSDVEYQPEAFLGAADQVFVSEDSMTMLAEAMSAQRPVYSLRPEHALPDSRYEQALLRYVDAGRLRRVALVDLLEKQALFNELCYVPEALPEISLGQELVRRLGWKDQA</sequence>
<protein>
    <recommendedName>
        <fullName evidence="2">DUF1022 domain-containing protein</fullName>
    </recommendedName>
</protein>
<reference evidence="1" key="1">
    <citation type="submission" date="2018-06" db="EMBL/GenBank/DDBJ databases">
        <authorList>
            <person name="Zhirakovskaya E."/>
        </authorList>
    </citation>
    <scope>NUCLEOTIDE SEQUENCE</scope>
</reference>
<dbReference type="AlphaFoldDB" id="A0A3B0Y5I5"/>
<evidence type="ECO:0000313" key="1">
    <source>
        <dbReference type="EMBL" id="VAW74861.1"/>
    </source>
</evidence>
<name>A0A3B0Y5I5_9ZZZZ</name>
<accession>A0A3B0Y5I5</accession>
<dbReference type="Pfam" id="PF06258">
    <property type="entry name" value="Mito_fiss_Elm1"/>
    <property type="match status" value="1"/>
</dbReference>
<dbReference type="SUPFAM" id="SSF53756">
    <property type="entry name" value="UDP-Glycosyltransferase/glycogen phosphorylase"/>
    <property type="match status" value="1"/>
</dbReference>
<proteinExistence type="predicted"/>
<organism evidence="1">
    <name type="scientific">hydrothermal vent metagenome</name>
    <dbReference type="NCBI Taxonomy" id="652676"/>
    <lineage>
        <taxon>unclassified sequences</taxon>
        <taxon>metagenomes</taxon>
        <taxon>ecological metagenomes</taxon>
    </lineage>
</organism>
<dbReference type="InterPro" id="IPR009367">
    <property type="entry name" value="Elm1-like"/>
</dbReference>
<evidence type="ECO:0008006" key="2">
    <source>
        <dbReference type="Google" id="ProtNLM"/>
    </source>
</evidence>